<dbReference type="GO" id="GO:0006301">
    <property type="term" value="P:DNA damage tolerance"/>
    <property type="evidence" value="ECO:0007669"/>
    <property type="project" value="InterPro"/>
</dbReference>
<dbReference type="EMBL" id="HACG01021536">
    <property type="protein sequence ID" value="CEK68401.1"/>
    <property type="molecule type" value="Transcribed_RNA"/>
</dbReference>
<gene>
    <name evidence="7" type="primary">ORF66199</name>
</gene>
<evidence type="ECO:0000256" key="5">
    <source>
        <dbReference type="SAM" id="MobiDB-lite"/>
    </source>
</evidence>
<proteinExistence type="predicted"/>
<dbReference type="GO" id="GO:0006513">
    <property type="term" value="P:protein monoubiquitination"/>
    <property type="evidence" value="ECO:0007669"/>
    <property type="project" value="InterPro"/>
</dbReference>
<protein>
    <recommendedName>
        <fullName evidence="6">RING-type domain-containing protein</fullName>
    </recommendedName>
</protein>
<dbReference type="PANTHER" id="PTHR14134:SF3">
    <property type="entry name" value="RING-CH-TYPE DOMAIN-CONTAINING PROTEIN"/>
    <property type="match status" value="1"/>
</dbReference>
<dbReference type="PANTHER" id="PTHR14134">
    <property type="entry name" value="E3 UBIQUITIN-PROTEIN LIGASE RAD18"/>
    <property type="match status" value="1"/>
</dbReference>
<dbReference type="InterPro" id="IPR017907">
    <property type="entry name" value="Znf_RING_CS"/>
</dbReference>
<name>A0A0B6ZKL8_9EUPU</name>
<evidence type="ECO:0000256" key="1">
    <source>
        <dbReference type="ARBA" id="ARBA00022723"/>
    </source>
</evidence>
<evidence type="ECO:0000313" key="7">
    <source>
        <dbReference type="EMBL" id="CEK68401.1"/>
    </source>
</evidence>
<dbReference type="InterPro" id="IPR013083">
    <property type="entry name" value="Znf_RING/FYVE/PHD"/>
</dbReference>
<feature type="non-terminal residue" evidence="7">
    <location>
        <position position="1"/>
    </location>
</feature>
<feature type="region of interest" description="Disordered" evidence="5">
    <location>
        <begin position="262"/>
        <end position="289"/>
    </location>
</feature>
<evidence type="ECO:0000256" key="3">
    <source>
        <dbReference type="ARBA" id="ARBA00022833"/>
    </source>
</evidence>
<keyword evidence="1" id="KW-0479">Metal-binding</keyword>
<dbReference type="PROSITE" id="PS50089">
    <property type="entry name" value="ZF_RING_2"/>
    <property type="match status" value="1"/>
</dbReference>
<accession>A0A0B6ZKL8</accession>
<dbReference type="PROSITE" id="PS00518">
    <property type="entry name" value="ZF_RING_1"/>
    <property type="match status" value="1"/>
</dbReference>
<dbReference type="GO" id="GO:0061630">
    <property type="term" value="F:ubiquitin protein ligase activity"/>
    <property type="evidence" value="ECO:0007669"/>
    <property type="project" value="InterPro"/>
</dbReference>
<evidence type="ECO:0000256" key="2">
    <source>
        <dbReference type="ARBA" id="ARBA00022771"/>
    </source>
</evidence>
<dbReference type="GO" id="GO:0003697">
    <property type="term" value="F:single-stranded DNA binding"/>
    <property type="evidence" value="ECO:0007669"/>
    <property type="project" value="InterPro"/>
</dbReference>
<organism evidence="7">
    <name type="scientific">Arion vulgaris</name>
    <dbReference type="NCBI Taxonomy" id="1028688"/>
    <lineage>
        <taxon>Eukaryota</taxon>
        <taxon>Metazoa</taxon>
        <taxon>Spiralia</taxon>
        <taxon>Lophotrochozoa</taxon>
        <taxon>Mollusca</taxon>
        <taxon>Gastropoda</taxon>
        <taxon>Heterobranchia</taxon>
        <taxon>Euthyneura</taxon>
        <taxon>Panpulmonata</taxon>
        <taxon>Eupulmonata</taxon>
        <taxon>Stylommatophora</taxon>
        <taxon>Helicina</taxon>
        <taxon>Arionoidea</taxon>
        <taxon>Arionidae</taxon>
        <taxon>Arion</taxon>
    </lineage>
</organism>
<dbReference type="AlphaFoldDB" id="A0A0B6ZKL8"/>
<dbReference type="CDD" id="cd16449">
    <property type="entry name" value="RING-HC"/>
    <property type="match status" value="1"/>
</dbReference>
<feature type="compositionally biased region" description="Polar residues" evidence="5">
    <location>
        <begin position="280"/>
        <end position="289"/>
    </location>
</feature>
<keyword evidence="3" id="KW-0862">Zinc</keyword>
<dbReference type="Gene3D" id="3.30.40.10">
    <property type="entry name" value="Zinc/RING finger domain, C3HC4 (zinc finger)"/>
    <property type="match status" value="1"/>
</dbReference>
<dbReference type="GO" id="GO:0008270">
    <property type="term" value="F:zinc ion binding"/>
    <property type="evidence" value="ECO:0007669"/>
    <property type="project" value="UniProtKB-KW"/>
</dbReference>
<keyword evidence="2 4" id="KW-0863">Zinc-finger</keyword>
<evidence type="ECO:0000259" key="6">
    <source>
        <dbReference type="PROSITE" id="PS50089"/>
    </source>
</evidence>
<reference evidence="7" key="1">
    <citation type="submission" date="2014-12" db="EMBL/GenBank/DDBJ databases">
        <title>Insight into the proteome of Arion vulgaris.</title>
        <authorList>
            <person name="Aradska J."/>
            <person name="Bulat T."/>
            <person name="Smidak R."/>
            <person name="Sarate P."/>
            <person name="Gangsoo J."/>
            <person name="Sialana F."/>
            <person name="Bilban M."/>
            <person name="Lubec G."/>
        </authorList>
    </citation>
    <scope>NUCLEOTIDE SEQUENCE</scope>
    <source>
        <tissue evidence="7">Skin</tissue>
    </source>
</reference>
<feature type="non-terminal residue" evidence="7">
    <location>
        <position position="289"/>
    </location>
</feature>
<dbReference type="SUPFAM" id="SSF57850">
    <property type="entry name" value="RING/U-box"/>
    <property type="match status" value="1"/>
</dbReference>
<feature type="domain" description="RING-type" evidence="6">
    <location>
        <begin position="184"/>
        <end position="223"/>
    </location>
</feature>
<dbReference type="SMART" id="SM00184">
    <property type="entry name" value="RING"/>
    <property type="match status" value="1"/>
</dbReference>
<dbReference type="Pfam" id="PF14634">
    <property type="entry name" value="zf-RING_5"/>
    <property type="match status" value="1"/>
</dbReference>
<sequence length="289" mass="32749">QNWLKQRDNSKQHAELNENSDTLVVNQSKLTDTSLLYVQSDLQNSRIVTKKVDPDKNNVREKFKHWIDARNPSHEQQTSDFNDCNSIQSGVESELERLVSPDHYGTMPPVSEREFGNLAEKIAHRVKENLGLQQSNSALSDASSAVISLKNEKSEWNSSRCKTFVQEIPTFYHIDTSGLSNHKCSVCGKRMLSSKNIPTMVIPCGHTFCKSCLDGKQTCPSCDCRVTSLTVNIMLQQVIQGYHSHHSLSESLETIRSPEVNKHFPSRYSEDNHGNHKTSYKTQLENLET</sequence>
<evidence type="ECO:0000256" key="4">
    <source>
        <dbReference type="PROSITE-ProRule" id="PRU00175"/>
    </source>
</evidence>
<dbReference type="InterPro" id="IPR001841">
    <property type="entry name" value="Znf_RING"/>
</dbReference>
<dbReference type="InterPro" id="IPR039577">
    <property type="entry name" value="Rad18"/>
</dbReference>